<gene>
    <name evidence="2" type="ORF">GLW07_13170</name>
</gene>
<dbReference type="PROSITE" id="PS51186">
    <property type="entry name" value="GNAT"/>
    <property type="match status" value="1"/>
</dbReference>
<name>A0A845F034_9BACL</name>
<accession>A0A845F034</accession>
<comment type="caution">
    <text evidence="2">The sequence shown here is derived from an EMBL/GenBank/DDBJ whole genome shotgun (WGS) entry which is preliminary data.</text>
</comment>
<dbReference type="AlphaFoldDB" id="A0A845F034"/>
<reference evidence="2 3" key="1">
    <citation type="submission" date="2019-11" db="EMBL/GenBank/DDBJ databases">
        <title>Genome sequences of 17 halophilic strains isolated from different environments.</title>
        <authorList>
            <person name="Furrow R.E."/>
        </authorList>
    </citation>
    <scope>NUCLEOTIDE SEQUENCE [LARGE SCALE GENOMIC DNA]</scope>
    <source>
        <strain evidence="2 3">22506_14_FS</strain>
    </source>
</reference>
<sequence length="158" mass="18440">MTYQFEVMTQEQAEDISYNWHYEGEYSFYDMEADEEDLQEFVDPELRGDSKFAVMKNSELVGFFIVTKVENLTYDIGLGMRPDLTNKGMGLEFVNAGLDFIKKKYNPSKISLSVATFNQRAINVYRKLGFKDVHTFMQNTNGSTFEFLKMEYECVNEL</sequence>
<dbReference type="PANTHER" id="PTHR43415:SF3">
    <property type="entry name" value="GNAT-FAMILY ACETYLTRANSFERASE"/>
    <property type="match status" value="1"/>
</dbReference>
<evidence type="ECO:0000313" key="2">
    <source>
        <dbReference type="EMBL" id="MYL64302.1"/>
    </source>
</evidence>
<feature type="domain" description="N-acetyltransferase" evidence="1">
    <location>
        <begin position="3"/>
        <end position="151"/>
    </location>
</feature>
<dbReference type="EMBL" id="WMEY01000004">
    <property type="protein sequence ID" value="MYL64302.1"/>
    <property type="molecule type" value="Genomic_DNA"/>
</dbReference>
<dbReference type="Proteomes" id="UP000447833">
    <property type="component" value="Unassembled WGS sequence"/>
</dbReference>
<evidence type="ECO:0000313" key="3">
    <source>
        <dbReference type="Proteomes" id="UP000447833"/>
    </source>
</evidence>
<organism evidence="2 3">
    <name type="scientific">Guptibacillus hwajinpoensis</name>
    <dbReference type="NCBI Taxonomy" id="208199"/>
    <lineage>
        <taxon>Bacteria</taxon>
        <taxon>Bacillati</taxon>
        <taxon>Bacillota</taxon>
        <taxon>Bacilli</taxon>
        <taxon>Bacillales</taxon>
        <taxon>Guptibacillaceae</taxon>
        <taxon>Guptibacillus</taxon>
    </lineage>
</organism>
<proteinExistence type="predicted"/>
<dbReference type="Gene3D" id="3.40.630.30">
    <property type="match status" value="1"/>
</dbReference>
<keyword evidence="2" id="KW-0808">Transferase</keyword>
<dbReference type="PANTHER" id="PTHR43415">
    <property type="entry name" value="SPERMIDINE N(1)-ACETYLTRANSFERASE"/>
    <property type="match status" value="1"/>
</dbReference>
<dbReference type="Pfam" id="PF13302">
    <property type="entry name" value="Acetyltransf_3"/>
    <property type="match status" value="1"/>
</dbReference>
<dbReference type="SUPFAM" id="SSF55729">
    <property type="entry name" value="Acyl-CoA N-acyltransferases (Nat)"/>
    <property type="match status" value="1"/>
</dbReference>
<dbReference type="InterPro" id="IPR000182">
    <property type="entry name" value="GNAT_dom"/>
</dbReference>
<protein>
    <submittedName>
        <fullName evidence="2">GNAT family N-acetyltransferase</fullName>
    </submittedName>
</protein>
<dbReference type="InterPro" id="IPR016181">
    <property type="entry name" value="Acyl_CoA_acyltransferase"/>
</dbReference>
<evidence type="ECO:0000259" key="1">
    <source>
        <dbReference type="PROSITE" id="PS51186"/>
    </source>
</evidence>
<dbReference type="RefSeq" id="WP_160919765.1">
    <property type="nucleotide sequence ID" value="NZ_WMEY01000004.1"/>
</dbReference>
<dbReference type="GO" id="GO:0016747">
    <property type="term" value="F:acyltransferase activity, transferring groups other than amino-acyl groups"/>
    <property type="evidence" value="ECO:0007669"/>
    <property type="project" value="InterPro"/>
</dbReference>